<dbReference type="Pfam" id="PF04950">
    <property type="entry name" value="RIBIOP_C"/>
    <property type="match status" value="1"/>
</dbReference>
<keyword evidence="1" id="KW-1133">Transmembrane helix</keyword>
<dbReference type="PANTHER" id="PTHR12858">
    <property type="entry name" value="RIBOSOME BIOGENESIS PROTEIN"/>
    <property type="match status" value="1"/>
</dbReference>
<evidence type="ECO:0000313" key="4">
    <source>
        <dbReference type="Proteomes" id="UP000834106"/>
    </source>
</evidence>
<keyword evidence="1" id="KW-0812">Transmembrane</keyword>
<protein>
    <recommendedName>
        <fullName evidence="2">Ribosome biogenesis protein BMS1/TSR1 C-terminal domain-containing protein</fullName>
    </recommendedName>
</protein>
<proteinExistence type="predicted"/>
<keyword evidence="4" id="KW-1185">Reference proteome</keyword>
<reference evidence="3" key="1">
    <citation type="submission" date="2023-05" db="EMBL/GenBank/DDBJ databases">
        <authorList>
            <person name="Huff M."/>
        </authorList>
    </citation>
    <scope>NUCLEOTIDE SEQUENCE</scope>
</reference>
<dbReference type="EMBL" id="OU503037">
    <property type="protein sequence ID" value="CAI9755671.1"/>
    <property type="molecule type" value="Genomic_DNA"/>
</dbReference>
<dbReference type="Proteomes" id="UP000834106">
    <property type="component" value="Chromosome 2"/>
</dbReference>
<name>A0AAD1YQI2_9LAMI</name>
<gene>
    <name evidence="3" type="ORF">FPE_LOCUS3102</name>
</gene>
<dbReference type="GO" id="GO:0030686">
    <property type="term" value="C:90S preribosome"/>
    <property type="evidence" value="ECO:0007669"/>
    <property type="project" value="TreeGrafter"/>
</dbReference>
<accession>A0AAD1YQI2</accession>
<dbReference type="AlphaFoldDB" id="A0AAD1YQI2"/>
<evidence type="ECO:0000256" key="1">
    <source>
        <dbReference type="SAM" id="Phobius"/>
    </source>
</evidence>
<dbReference type="InterPro" id="IPR039761">
    <property type="entry name" value="Bms1/Tsr1"/>
</dbReference>
<dbReference type="GO" id="GO:0000462">
    <property type="term" value="P:maturation of SSU-rRNA from tricistronic rRNA transcript (SSU-rRNA, 5.8S rRNA, LSU-rRNA)"/>
    <property type="evidence" value="ECO:0007669"/>
    <property type="project" value="TreeGrafter"/>
</dbReference>
<sequence>MNASQEAQLKACFSGAFETLVLQILATFRIIATATVLEFNHAAKIMKKIKLVGYPTKVFKKTAFIEGMFTSDLEVARFEGAAVQTVSKIRGQVKKVFISLTVLDWNHTTWIWCYFNPFPSP</sequence>
<dbReference type="GO" id="GO:0034511">
    <property type="term" value="F:U3 snoRNA binding"/>
    <property type="evidence" value="ECO:0007669"/>
    <property type="project" value="TreeGrafter"/>
</dbReference>
<feature type="domain" description="Ribosome biogenesis protein BMS1/TSR1 C-terminal" evidence="2">
    <location>
        <begin position="26"/>
        <end position="96"/>
    </location>
</feature>
<dbReference type="GO" id="GO:0005525">
    <property type="term" value="F:GTP binding"/>
    <property type="evidence" value="ECO:0007669"/>
    <property type="project" value="TreeGrafter"/>
</dbReference>
<dbReference type="InterPro" id="IPR007034">
    <property type="entry name" value="BMS1_TSR1_C"/>
</dbReference>
<dbReference type="PANTHER" id="PTHR12858:SF2">
    <property type="entry name" value="RIBOSOME BIOGENESIS PROTEIN BMS1 HOMOLOG"/>
    <property type="match status" value="1"/>
</dbReference>
<keyword evidence="1" id="KW-0472">Membrane</keyword>
<evidence type="ECO:0000313" key="3">
    <source>
        <dbReference type="EMBL" id="CAI9755671.1"/>
    </source>
</evidence>
<evidence type="ECO:0000259" key="2">
    <source>
        <dbReference type="Pfam" id="PF04950"/>
    </source>
</evidence>
<dbReference type="GO" id="GO:0000479">
    <property type="term" value="P:endonucleolytic cleavage of tricistronic rRNA transcript (SSU-rRNA, 5.8S rRNA, LSU-rRNA)"/>
    <property type="evidence" value="ECO:0007669"/>
    <property type="project" value="TreeGrafter"/>
</dbReference>
<dbReference type="GO" id="GO:0003924">
    <property type="term" value="F:GTPase activity"/>
    <property type="evidence" value="ECO:0007669"/>
    <property type="project" value="TreeGrafter"/>
</dbReference>
<organism evidence="3 4">
    <name type="scientific">Fraxinus pennsylvanica</name>
    <dbReference type="NCBI Taxonomy" id="56036"/>
    <lineage>
        <taxon>Eukaryota</taxon>
        <taxon>Viridiplantae</taxon>
        <taxon>Streptophyta</taxon>
        <taxon>Embryophyta</taxon>
        <taxon>Tracheophyta</taxon>
        <taxon>Spermatophyta</taxon>
        <taxon>Magnoliopsida</taxon>
        <taxon>eudicotyledons</taxon>
        <taxon>Gunneridae</taxon>
        <taxon>Pentapetalae</taxon>
        <taxon>asterids</taxon>
        <taxon>lamiids</taxon>
        <taxon>Lamiales</taxon>
        <taxon>Oleaceae</taxon>
        <taxon>Oleeae</taxon>
        <taxon>Fraxinus</taxon>
    </lineage>
</organism>
<feature type="transmembrane region" description="Helical" evidence="1">
    <location>
        <begin position="20"/>
        <end position="40"/>
    </location>
</feature>